<protein>
    <recommendedName>
        <fullName evidence="3">Phage-Barnase-EndoU-ColicinE5/D-RelE like nuclease 2 domain-containing protein</fullName>
    </recommendedName>
</protein>
<name>A0A9D1DX90_9FIRM</name>
<organism evidence="1 2">
    <name type="scientific">Candidatus Faecivivens stercoravium</name>
    <dbReference type="NCBI Taxonomy" id="2840803"/>
    <lineage>
        <taxon>Bacteria</taxon>
        <taxon>Bacillati</taxon>
        <taxon>Bacillota</taxon>
        <taxon>Clostridia</taxon>
        <taxon>Eubacteriales</taxon>
        <taxon>Oscillospiraceae</taxon>
        <taxon>Oscillospiraceae incertae sedis</taxon>
        <taxon>Candidatus Faecivivens</taxon>
    </lineage>
</organism>
<reference evidence="1" key="1">
    <citation type="submission" date="2020-10" db="EMBL/GenBank/DDBJ databases">
        <authorList>
            <person name="Gilroy R."/>
        </authorList>
    </citation>
    <scope>NUCLEOTIDE SEQUENCE</scope>
    <source>
        <strain evidence="1">CHK189-12415</strain>
    </source>
</reference>
<evidence type="ECO:0008006" key="3">
    <source>
        <dbReference type="Google" id="ProtNLM"/>
    </source>
</evidence>
<gene>
    <name evidence="1" type="ORF">IAB37_04695</name>
</gene>
<evidence type="ECO:0000313" key="1">
    <source>
        <dbReference type="EMBL" id="HIR60855.1"/>
    </source>
</evidence>
<comment type="caution">
    <text evidence="1">The sequence shown here is derived from an EMBL/GenBank/DDBJ whole genome shotgun (WGS) entry which is preliminary data.</text>
</comment>
<reference evidence="1" key="2">
    <citation type="journal article" date="2021" name="PeerJ">
        <title>Extensive microbial diversity within the chicken gut microbiome revealed by metagenomics and culture.</title>
        <authorList>
            <person name="Gilroy R."/>
            <person name="Ravi A."/>
            <person name="Getino M."/>
            <person name="Pursley I."/>
            <person name="Horton D.L."/>
            <person name="Alikhan N.F."/>
            <person name="Baker D."/>
            <person name="Gharbi K."/>
            <person name="Hall N."/>
            <person name="Watson M."/>
            <person name="Adriaenssens E.M."/>
            <person name="Foster-Nyarko E."/>
            <person name="Jarju S."/>
            <person name="Secka A."/>
            <person name="Antonio M."/>
            <person name="Oren A."/>
            <person name="Chaudhuri R.R."/>
            <person name="La Ragione R."/>
            <person name="Hildebrand F."/>
            <person name="Pallen M.J."/>
        </authorList>
    </citation>
    <scope>NUCLEOTIDE SEQUENCE</scope>
    <source>
        <strain evidence="1">CHK189-12415</strain>
    </source>
</reference>
<proteinExistence type="predicted"/>
<sequence length="136" mass="15945">MDLQFYQAVIGKHILSDEVILTENRELHIIERRGLAFYQKYRPYFGDIIARPDYIFLDDRPNTVLVCKSFVEDLRTVHLVIRLVVEGENPDYKNSIITAIEENDKRFCQRLRNRVPLYSKEDDLTTGNNGGIINIE</sequence>
<accession>A0A9D1DX90</accession>
<evidence type="ECO:0000313" key="2">
    <source>
        <dbReference type="Proteomes" id="UP000824241"/>
    </source>
</evidence>
<dbReference type="EMBL" id="DVHA01000155">
    <property type="protein sequence ID" value="HIR60855.1"/>
    <property type="molecule type" value="Genomic_DNA"/>
</dbReference>
<dbReference type="AlphaFoldDB" id="A0A9D1DX90"/>
<dbReference type="Proteomes" id="UP000824241">
    <property type="component" value="Unassembled WGS sequence"/>
</dbReference>